<evidence type="ECO:0000313" key="2">
    <source>
        <dbReference type="EMBL" id="JAT89709.1"/>
    </source>
</evidence>
<feature type="region of interest" description="Disordered" evidence="1">
    <location>
        <begin position="95"/>
        <end position="114"/>
    </location>
</feature>
<dbReference type="AlphaFoldDB" id="A0A1E1WRQ5"/>
<name>A0A1E1WRQ5_PECGO</name>
<sequence length="114" mass="13359">IMSSKPSTSKRDYRLPKPELMLTRHKSNLLKRQLRNKDDSIKRISQITQMLKSPNSKDKSPKPQTKSPSKKKVIKFKQKIDKLVQDKMQNRSLLKTQQDLKLAHRRKTAVPQRG</sequence>
<feature type="compositionally biased region" description="Basic residues" evidence="1">
    <location>
        <begin position="23"/>
        <end position="34"/>
    </location>
</feature>
<feature type="region of interest" description="Disordered" evidence="1">
    <location>
        <begin position="1"/>
        <end position="75"/>
    </location>
</feature>
<organism evidence="2">
    <name type="scientific">Pectinophora gossypiella</name>
    <name type="common">Cotton pink bollworm</name>
    <name type="synonym">Depressaria gossypiella</name>
    <dbReference type="NCBI Taxonomy" id="13191"/>
    <lineage>
        <taxon>Eukaryota</taxon>
        <taxon>Metazoa</taxon>
        <taxon>Ecdysozoa</taxon>
        <taxon>Arthropoda</taxon>
        <taxon>Hexapoda</taxon>
        <taxon>Insecta</taxon>
        <taxon>Pterygota</taxon>
        <taxon>Neoptera</taxon>
        <taxon>Endopterygota</taxon>
        <taxon>Lepidoptera</taxon>
        <taxon>Glossata</taxon>
        <taxon>Ditrysia</taxon>
        <taxon>Gelechioidea</taxon>
        <taxon>Gelechiidae</taxon>
        <taxon>Apatetrinae</taxon>
        <taxon>Pectinophora</taxon>
    </lineage>
</organism>
<proteinExistence type="predicted"/>
<gene>
    <name evidence="2" type="ORF">g.2167</name>
</gene>
<feature type="non-terminal residue" evidence="2">
    <location>
        <position position="114"/>
    </location>
</feature>
<reference evidence="2" key="1">
    <citation type="submission" date="2015-09" db="EMBL/GenBank/DDBJ databases">
        <title>De novo assembly of Pectinophora gossypiella (Pink Bollworm) gut transcriptome.</title>
        <authorList>
            <person name="Tassone E.E."/>
        </authorList>
    </citation>
    <scope>NUCLEOTIDE SEQUENCE</scope>
</reference>
<feature type="non-terminal residue" evidence="2">
    <location>
        <position position="1"/>
    </location>
</feature>
<protein>
    <submittedName>
        <fullName evidence="2">Uncharacterized protein</fullName>
    </submittedName>
</protein>
<accession>A0A1E1WRQ5</accession>
<dbReference type="EMBL" id="GDQN01001345">
    <property type="protein sequence ID" value="JAT89709.1"/>
    <property type="molecule type" value="Transcribed_RNA"/>
</dbReference>
<evidence type="ECO:0000256" key="1">
    <source>
        <dbReference type="SAM" id="MobiDB-lite"/>
    </source>
</evidence>
<dbReference type="OrthoDB" id="6932441at2759"/>